<evidence type="ECO:0000313" key="3">
    <source>
        <dbReference type="Proteomes" id="UP001362999"/>
    </source>
</evidence>
<sequence length="513" mass="57185">MVPRDQTVQTVQMTDSQVIWQMQFASSVRWTSDTGSFDDEAEHRRYVSRFLVPAYVSSPAGQVFLNRMWKWGRGRHRTTDAILRALLLDGFQTPHRLLSDFVEATTRYYPTDYSDPDEPLRYAIPVHMRKLPNGVSIESDLLSRIQQILFHYLSSSQTPPPLAADGTGLVSEAIGRFIDRSLSQIVVDEPQSVTRLAQSLRYPDPDSDVDSDLDSEVSFSIESWFESSFSLITHHQDDCTPRSLAAFLAYYLARAVELGSPMSTIFSFHNKSIPDWANQTAKLVVPPASQIGSYIPFDGNGSLLTSATTQGDVESWLDGSEERRTPFCLTHTLDPNLLFTLQLAGARYLRIILCTVVSETTVNKPLVKELMRGLEPDQLLWDERDTAKQAAVVSKLLHPPRETDVPFSVVRVVASFPARTHLNNLPAPPKNSPIANLNTGTFKKLASEIPASEILEQIVKNVTAHAASGTRKRPAESFVSEPPPGKSPKSPRLAAERAKFPMPSLARVKRRAD</sequence>
<dbReference type="Proteomes" id="UP001362999">
    <property type="component" value="Unassembled WGS sequence"/>
</dbReference>
<name>A0AAW0AXZ9_9AGAR</name>
<gene>
    <name evidence="2" type="ORF">R3P38DRAFT_3558821</name>
</gene>
<protein>
    <submittedName>
        <fullName evidence="2">Uncharacterized protein</fullName>
    </submittedName>
</protein>
<keyword evidence="3" id="KW-1185">Reference proteome</keyword>
<feature type="region of interest" description="Disordered" evidence="1">
    <location>
        <begin position="466"/>
        <end position="513"/>
    </location>
</feature>
<comment type="caution">
    <text evidence="2">The sequence shown here is derived from an EMBL/GenBank/DDBJ whole genome shotgun (WGS) entry which is preliminary data.</text>
</comment>
<evidence type="ECO:0000256" key="1">
    <source>
        <dbReference type="SAM" id="MobiDB-lite"/>
    </source>
</evidence>
<dbReference type="AlphaFoldDB" id="A0AAW0AXZ9"/>
<evidence type="ECO:0000313" key="2">
    <source>
        <dbReference type="EMBL" id="KAK7018435.1"/>
    </source>
</evidence>
<organism evidence="2 3">
    <name type="scientific">Favolaschia claudopus</name>
    <dbReference type="NCBI Taxonomy" id="2862362"/>
    <lineage>
        <taxon>Eukaryota</taxon>
        <taxon>Fungi</taxon>
        <taxon>Dikarya</taxon>
        <taxon>Basidiomycota</taxon>
        <taxon>Agaricomycotina</taxon>
        <taxon>Agaricomycetes</taxon>
        <taxon>Agaricomycetidae</taxon>
        <taxon>Agaricales</taxon>
        <taxon>Marasmiineae</taxon>
        <taxon>Mycenaceae</taxon>
        <taxon>Favolaschia</taxon>
    </lineage>
</organism>
<dbReference type="EMBL" id="JAWWNJ010000046">
    <property type="protein sequence ID" value="KAK7018435.1"/>
    <property type="molecule type" value="Genomic_DNA"/>
</dbReference>
<reference evidence="2 3" key="1">
    <citation type="journal article" date="2024" name="J Genomics">
        <title>Draft genome sequencing and assembly of Favolaschia claudopus CIRM-BRFM 2984 isolated from oak limbs.</title>
        <authorList>
            <person name="Navarro D."/>
            <person name="Drula E."/>
            <person name="Chaduli D."/>
            <person name="Cazenave R."/>
            <person name="Ahrendt S."/>
            <person name="Wang J."/>
            <person name="Lipzen A."/>
            <person name="Daum C."/>
            <person name="Barry K."/>
            <person name="Grigoriev I.V."/>
            <person name="Favel A."/>
            <person name="Rosso M.N."/>
            <person name="Martin F."/>
        </authorList>
    </citation>
    <scope>NUCLEOTIDE SEQUENCE [LARGE SCALE GENOMIC DNA]</scope>
    <source>
        <strain evidence="2 3">CIRM-BRFM 2984</strain>
    </source>
</reference>
<proteinExistence type="predicted"/>
<accession>A0AAW0AXZ9</accession>